<protein>
    <recommendedName>
        <fullName evidence="1">DUF6896 domain-containing protein</fullName>
    </recommendedName>
</protein>
<organism evidence="2 3">
    <name type="scientific">Larkinella rosea</name>
    <dbReference type="NCBI Taxonomy" id="2025312"/>
    <lineage>
        <taxon>Bacteria</taxon>
        <taxon>Pseudomonadati</taxon>
        <taxon>Bacteroidota</taxon>
        <taxon>Cytophagia</taxon>
        <taxon>Cytophagales</taxon>
        <taxon>Spirosomataceae</taxon>
        <taxon>Larkinella</taxon>
    </lineage>
</organism>
<name>A0A3P1BG93_9BACT</name>
<dbReference type="Proteomes" id="UP000271925">
    <property type="component" value="Unassembled WGS sequence"/>
</dbReference>
<evidence type="ECO:0000259" key="1">
    <source>
        <dbReference type="Pfam" id="PF21837"/>
    </source>
</evidence>
<dbReference type="InterPro" id="IPR054191">
    <property type="entry name" value="DUF6896"/>
</dbReference>
<reference evidence="2 3" key="1">
    <citation type="submission" date="2018-11" db="EMBL/GenBank/DDBJ databases">
        <authorList>
            <person name="Zhou Z."/>
            <person name="Wang G."/>
        </authorList>
    </citation>
    <scope>NUCLEOTIDE SEQUENCE [LARGE SCALE GENOMIC DNA]</scope>
    <source>
        <strain evidence="2 3">KCTC52004</strain>
    </source>
</reference>
<dbReference type="AlphaFoldDB" id="A0A3P1BG93"/>
<accession>A0A3P1BG93</accession>
<dbReference type="EMBL" id="RQJO01000011">
    <property type="protein sequence ID" value="RRB00137.1"/>
    <property type="molecule type" value="Genomic_DNA"/>
</dbReference>
<feature type="domain" description="DUF6896" evidence="1">
    <location>
        <begin position="10"/>
        <end position="97"/>
    </location>
</feature>
<evidence type="ECO:0000313" key="2">
    <source>
        <dbReference type="EMBL" id="RRB00137.1"/>
    </source>
</evidence>
<dbReference type="OrthoDB" id="8480543at2"/>
<gene>
    <name evidence="2" type="ORF">EHT25_26295</name>
</gene>
<comment type="caution">
    <text evidence="2">The sequence shown here is derived from an EMBL/GenBank/DDBJ whole genome shotgun (WGS) entry which is preliminary data.</text>
</comment>
<proteinExistence type="predicted"/>
<dbReference type="Pfam" id="PF21837">
    <property type="entry name" value="DUF6896"/>
    <property type="match status" value="1"/>
</dbReference>
<evidence type="ECO:0000313" key="3">
    <source>
        <dbReference type="Proteomes" id="UP000271925"/>
    </source>
</evidence>
<sequence length="122" mass="13866">MHSKGFQAKSRTGFLDLNGKIPYFFHGKGCTITVDGGISLSIDFDVKGRCDGFTTHILESYLYFNRSLESKFSSINDFAKIQALLKELEKDGFVLSKEYYLLGPMYVLPNDFFADQPLSWVQ</sequence>
<keyword evidence="3" id="KW-1185">Reference proteome</keyword>